<dbReference type="SUPFAM" id="SSF53748">
    <property type="entry name" value="Phosphoglycerate kinase"/>
    <property type="match status" value="1"/>
</dbReference>
<dbReference type="GO" id="GO:0043531">
    <property type="term" value="F:ADP binding"/>
    <property type="evidence" value="ECO:0007669"/>
    <property type="project" value="TreeGrafter"/>
</dbReference>
<dbReference type="GO" id="GO:0006096">
    <property type="term" value="P:glycolytic process"/>
    <property type="evidence" value="ECO:0007669"/>
    <property type="project" value="InterPro"/>
</dbReference>
<proteinExistence type="inferred from homology"/>
<name>A0A644VV64_9ZZZZ</name>
<dbReference type="GO" id="GO:0006094">
    <property type="term" value="P:gluconeogenesis"/>
    <property type="evidence" value="ECO:0007669"/>
    <property type="project" value="TreeGrafter"/>
</dbReference>
<dbReference type="PRINTS" id="PR00477">
    <property type="entry name" value="PHGLYCKINASE"/>
</dbReference>
<keyword evidence="8" id="KW-0067">ATP-binding</keyword>
<keyword evidence="5" id="KW-0808">Transferase</keyword>
<dbReference type="InterPro" id="IPR015911">
    <property type="entry name" value="Phosphoglycerate_kinase_CS"/>
</dbReference>
<dbReference type="GO" id="GO:0005829">
    <property type="term" value="C:cytosol"/>
    <property type="evidence" value="ECO:0007669"/>
    <property type="project" value="TreeGrafter"/>
</dbReference>
<dbReference type="PIRSF" id="PIRSF000724">
    <property type="entry name" value="Pgk"/>
    <property type="match status" value="1"/>
</dbReference>
<dbReference type="AlphaFoldDB" id="A0A644VV64"/>
<dbReference type="GO" id="GO:0005524">
    <property type="term" value="F:ATP binding"/>
    <property type="evidence" value="ECO:0007669"/>
    <property type="project" value="UniProtKB-KW"/>
</dbReference>
<evidence type="ECO:0000256" key="6">
    <source>
        <dbReference type="ARBA" id="ARBA00022741"/>
    </source>
</evidence>
<organism evidence="9">
    <name type="scientific">bioreactor metagenome</name>
    <dbReference type="NCBI Taxonomy" id="1076179"/>
    <lineage>
        <taxon>unclassified sequences</taxon>
        <taxon>metagenomes</taxon>
        <taxon>ecological metagenomes</taxon>
    </lineage>
</organism>
<dbReference type="EC" id="2.7.2.3" evidence="4"/>
<dbReference type="Gene3D" id="3.40.50.1260">
    <property type="entry name" value="Phosphoglycerate kinase, N-terminal domain"/>
    <property type="match status" value="2"/>
</dbReference>
<accession>A0A644VV64</accession>
<dbReference type="EMBL" id="VSSQ01000463">
    <property type="protein sequence ID" value="MPL95335.1"/>
    <property type="molecule type" value="Genomic_DNA"/>
</dbReference>
<dbReference type="GO" id="GO:0004618">
    <property type="term" value="F:phosphoglycerate kinase activity"/>
    <property type="evidence" value="ECO:0007669"/>
    <property type="project" value="UniProtKB-EC"/>
</dbReference>
<keyword evidence="7" id="KW-0418">Kinase</keyword>
<sequence>MKLRLFSHQDTAEKKVLLRVDFNVPVKNGEVTDFTRISAHRDTISALLKSNAKVALCSHLGRPKGKIVPEMSLSHVAAAVQKVLGHPVKFCRECIGPEVETALASLSPGNLLLLENLRFHPQEQENDAQFAASLAAPFDVFVMDAFSASHRADASTNAIMKILPSFSGFLLEREVNMLSAVSEAPEKPFVLILGGAKVSDKIGVVEHLMDKATAILIGGGMAFTFLKAGGSGIGRSLFESEKAGFALEMMKKAREQGVEILLPVDVVAGSSPDTSQGERIVPADEIPEDLMGLDIGPKTAELFANKAAGARTVLWNGPMGVFENPLFEKGTRTVAEGVARSTHNGGLTVIGGGDTASAAKKLGFDRNVSHVSTGGGASLEFCEGRQLPGIMPLLAE</sequence>
<evidence type="ECO:0000256" key="3">
    <source>
        <dbReference type="ARBA" id="ARBA00011245"/>
    </source>
</evidence>
<dbReference type="PANTHER" id="PTHR11406">
    <property type="entry name" value="PHOSPHOGLYCERATE KINASE"/>
    <property type="match status" value="1"/>
</dbReference>
<dbReference type="PANTHER" id="PTHR11406:SF23">
    <property type="entry name" value="PHOSPHOGLYCERATE KINASE 1, CHLOROPLASTIC-RELATED"/>
    <property type="match status" value="1"/>
</dbReference>
<dbReference type="InterPro" id="IPR001576">
    <property type="entry name" value="Phosphoglycerate_kinase"/>
</dbReference>
<reference evidence="9" key="1">
    <citation type="submission" date="2019-08" db="EMBL/GenBank/DDBJ databases">
        <authorList>
            <person name="Kucharzyk K."/>
            <person name="Murdoch R.W."/>
            <person name="Higgins S."/>
            <person name="Loffler F."/>
        </authorList>
    </citation>
    <scope>NUCLEOTIDE SEQUENCE</scope>
</reference>
<dbReference type="InterPro" id="IPR015824">
    <property type="entry name" value="Phosphoglycerate_kinase_N"/>
</dbReference>
<protein>
    <recommendedName>
        <fullName evidence="4">phosphoglycerate kinase</fullName>
        <ecNumber evidence="4">2.7.2.3</ecNumber>
    </recommendedName>
</protein>
<dbReference type="HAMAP" id="MF_00145">
    <property type="entry name" value="Phosphoglyc_kinase"/>
    <property type="match status" value="1"/>
</dbReference>
<dbReference type="PROSITE" id="PS00111">
    <property type="entry name" value="PGLYCERATE_KINASE"/>
    <property type="match status" value="1"/>
</dbReference>
<comment type="catalytic activity">
    <reaction evidence="1">
        <text>(2R)-3-phosphoglycerate + ATP = (2R)-3-phospho-glyceroyl phosphate + ADP</text>
        <dbReference type="Rhea" id="RHEA:14801"/>
        <dbReference type="ChEBI" id="CHEBI:30616"/>
        <dbReference type="ChEBI" id="CHEBI:57604"/>
        <dbReference type="ChEBI" id="CHEBI:58272"/>
        <dbReference type="ChEBI" id="CHEBI:456216"/>
        <dbReference type="EC" id="2.7.2.3"/>
    </reaction>
</comment>
<comment type="similarity">
    <text evidence="2">Belongs to the phosphoglycerate kinase family.</text>
</comment>
<comment type="subunit">
    <text evidence="3">Monomer.</text>
</comment>
<gene>
    <name evidence="9" type="primary">pgk</name>
    <name evidence="9" type="synonym">tpi_5</name>
    <name evidence="9" type="ORF">SDC9_41505</name>
</gene>
<dbReference type="FunFam" id="3.40.50.1260:FF:000006">
    <property type="entry name" value="Phosphoglycerate kinase"/>
    <property type="match status" value="1"/>
</dbReference>
<evidence type="ECO:0000313" key="9">
    <source>
        <dbReference type="EMBL" id="MPL95335.1"/>
    </source>
</evidence>
<evidence type="ECO:0000256" key="5">
    <source>
        <dbReference type="ARBA" id="ARBA00022679"/>
    </source>
</evidence>
<keyword evidence="6" id="KW-0547">Nucleotide-binding</keyword>
<comment type="caution">
    <text evidence="9">The sequence shown here is derived from an EMBL/GenBank/DDBJ whole genome shotgun (WGS) entry which is preliminary data.</text>
</comment>
<evidence type="ECO:0000256" key="7">
    <source>
        <dbReference type="ARBA" id="ARBA00022777"/>
    </source>
</evidence>
<dbReference type="Pfam" id="PF00162">
    <property type="entry name" value="PGK"/>
    <property type="match status" value="1"/>
</dbReference>
<evidence type="ECO:0000256" key="8">
    <source>
        <dbReference type="ARBA" id="ARBA00022840"/>
    </source>
</evidence>
<evidence type="ECO:0000256" key="4">
    <source>
        <dbReference type="ARBA" id="ARBA00013061"/>
    </source>
</evidence>
<dbReference type="FunFam" id="3.40.50.1260:FF:000003">
    <property type="entry name" value="Phosphoglycerate kinase"/>
    <property type="match status" value="1"/>
</dbReference>
<dbReference type="InterPro" id="IPR036043">
    <property type="entry name" value="Phosphoglycerate_kinase_sf"/>
</dbReference>
<evidence type="ECO:0000256" key="2">
    <source>
        <dbReference type="ARBA" id="ARBA00008982"/>
    </source>
</evidence>
<evidence type="ECO:0000256" key="1">
    <source>
        <dbReference type="ARBA" id="ARBA00000642"/>
    </source>
</evidence>